<comment type="caution">
    <text evidence="2">The sequence shown here is derived from an EMBL/GenBank/DDBJ whole genome shotgun (WGS) entry which is preliminary data.</text>
</comment>
<sequence length="135" mass="13864">MGRKPGVMDPSDLQTFVTNAGAGLIVVDVRNPDFAVEPGDGKSNEKAPIADCGGARARAVNVIYDRGSSSMDLSSIPQAWIEAGGGKATVPVITHCGGGGRGQKAKEFLEANGFGNVVNGGGPEDDECWQVFGSK</sequence>
<dbReference type="Proteomes" id="UP000037460">
    <property type="component" value="Unassembled WGS sequence"/>
</dbReference>
<dbReference type="EMBL" id="JWZX01001727">
    <property type="protein sequence ID" value="KOO32614.1"/>
    <property type="molecule type" value="Genomic_DNA"/>
</dbReference>
<dbReference type="OrthoDB" id="566238at2759"/>
<dbReference type="Gene3D" id="3.40.250.10">
    <property type="entry name" value="Rhodanese-like domain"/>
    <property type="match status" value="1"/>
</dbReference>
<feature type="domain" description="Rhodanese" evidence="1">
    <location>
        <begin position="20"/>
        <end position="125"/>
    </location>
</feature>
<keyword evidence="3" id="KW-1185">Reference proteome</keyword>
<reference evidence="3" key="1">
    <citation type="journal article" date="2015" name="PLoS Genet.">
        <title>Genome Sequence and Transcriptome Analyses of Chrysochromulina tobin: Metabolic Tools for Enhanced Algal Fitness in the Prominent Order Prymnesiales (Haptophyceae).</title>
        <authorList>
            <person name="Hovde B.T."/>
            <person name="Deodato C.R."/>
            <person name="Hunsperger H.M."/>
            <person name="Ryken S.A."/>
            <person name="Yost W."/>
            <person name="Jha R.K."/>
            <person name="Patterson J."/>
            <person name="Monnat R.J. Jr."/>
            <person name="Barlow S.B."/>
            <person name="Starkenburg S.R."/>
            <person name="Cattolico R.A."/>
        </authorList>
    </citation>
    <scope>NUCLEOTIDE SEQUENCE</scope>
    <source>
        <strain evidence="3">CCMP291</strain>
    </source>
</reference>
<protein>
    <recommendedName>
        <fullName evidence="1">Rhodanese domain-containing protein</fullName>
    </recommendedName>
</protein>
<evidence type="ECO:0000313" key="3">
    <source>
        <dbReference type="Proteomes" id="UP000037460"/>
    </source>
</evidence>
<name>A0A0M0K1D3_9EUKA</name>
<gene>
    <name evidence="2" type="ORF">Ctob_009779</name>
</gene>
<proteinExistence type="predicted"/>
<dbReference type="SUPFAM" id="SSF52821">
    <property type="entry name" value="Rhodanese/Cell cycle control phosphatase"/>
    <property type="match status" value="1"/>
</dbReference>
<dbReference type="AlphaFoldDB" id="A0A0M0K1D3"/>
<dbReference type="PROSITE" id="PS50206">
    <property type="entry name" value="RHODANESE_3"/>
    <property type="match status" value="1"/>
</dbReference>
<organism evidence="2 3">
    <name type="scientific">Chrysochromulina tobinii</name>
    <dbReference type="NCBI Taxonomy" id="1460289"/>
    <lineage>
        <taxon>Eukaryota</taxon>
        <taxon>Haptista</taxon>
        <taxon>Haptophyta</taxon>
        <taxon>Prymnesiophyceae</taxon>
        <taxon>Prymnesiales</taxon>
        <taxon>Chrysochromulinaceae</taxon>
        <taxon>Chrysochromulina</taxon>
    </lineage>
</organism>
<evidence type="ECO:0000313" key="2">
    <source>
        <dbReference type="EMBL" id="KOO32614.1"/>
    </source>
</evidence>
<accession>A0A0M0K1D3</accession>
<dbReference type="InterPro" id="IPR036873">
    <property type="entry name" value="Rhodanese-like_dom_sf"/>
</dbReference>
<dbReference type="InterPro" id="IPR001763">
    <property type="entry name" value="Rhodanese-like_dom"/>
</dbReference>
<evidence type="ECO:0000259" key="1">
    <source>
        <dbReference type="PROSITE" id="PS50206"/>
    </source>
</evidence>